<dbReference type="PANTHER" id="PTHR43775">
    <property type="entry name" value="FATTY ACID SYNTHASE"/>
    <property type="match status" value="1"/>
</dbReference>
<keyword evidence="7" id="KW-0560">Oxidoreductase</keyword>
<dbReference type="InterPro" id="IPR032821">
    <property type="entry name" value="PKS_assoc"/>
</dbReference>
<proteinExistence type="predicted"/>
<dbReference type="Pfam" id="PF23114">
    <property type="entry name" value="NAD-bd_HRPKS_sdrA"/>
    <property type="match status" value="1"/>
</dbReference>
<evidence type="ECO:0000256" key="2">
    <source>
        <dbReference type="ARBA" id="ARBA00022450"/>
    </source>
</evidence>
<feature type="active site" description="Proton donor; for dehydratase activity" evidence="12">
    <location>
        <position position="1133"/>
    </location>
</feature>
<dbReference type="InterPro" id="IPR016039">
    <property type="entry name" value="Thiolase-like"/>
</dbReference>
<dbReference type="GO" id="GO:0006633">
    <property type="term" value="P:fatty acid biosynthetic process"/>
    <property type="evidence" value="ECO:0007669"/>
    <property type="project" value="InterPro"/>
</dbReference>
<dbReference type="InterPro" id="IPR057326">
    <property type="entry name" value="KR_dom"/>
</dbReference>
<evidence type="ECO:0000256" key="7">
    <source>
        <dbReference type="ARBA" id="ARBA00023002"/>
    </source>
</evidence>
<feature type="region of interest" description="C-terminal hotdog fold" evidence="12">
    <location>
        <begin position="1072"/>
        <end position="1226"/>
    </location>
</feature>
<evidence type="ECO:0000256" key="9">
    <source>
        <dbReference type="ARBA" id="ARBA00023315"/>
    </source>
</evidence>
<dbReference type="SUPFAM" id="SSF51735">
    <property type="entry name" value="NAD(P)-binding Rossmann-fold domains"/>
    <property type="match status" value="2"/>
</dbReference>
<feature type="active site" description="Proton acceptor; for dehydratase activity" evidence="12">
    <location>
        <position position="963"/>
    </location>
</feature>
<dbReference type="Pfam" id="PF14765">
    <property type="entry name" value="PS-DH"/>
    <property type="match status" value="1"/>
</dbReference>
<dbReference type="CDD" id="cd05195">
    <property type="entry name" value="enoyl_red"/>
    <property type="match status" value="1"/>
</dbReference>
<dbReference type="InterPro" id="IPR013149">
    <property type="entry name" value="ADH-like_C"/>
</dbReference>
<comment type="caution">
    <text evidence="17">The sequence shown here is derived from an EMBL/GenBank/DDBJ whole genome shotgun (WGS) entry which is preliminary data.</text>
</comment>
<dbReference type="SUPFAM" id="SSF52151">
    <property type="entry name" value="FabD/lysophospholipase-like"/>
    <property type="match status" value="1"/>
</dbReference>
<dbReference type="Proteomes" id="UP000024533">
    <property type="component" value="Unassembled WGS sequence"/>
</dbReference>
<dbReference type="InterPro" id="IPR036291">
    <property type="entry name" value="NAD(P)-bd_dom_sf"/>
</dbReference>
<dbReference type="PROSITE" id="PS52004">
    <property type="entry name" value="KS3_2"/>
    <property type="match status" value="1"/>
</dbReference>
<evidence type="ECO:0000256" key="4">
    <source>
        <dbReference type="ARBA" id="ARBA00022603"/>
    </source>
</evidence>
<keyword evidence="9" id="KW-0012">Acyltransferase</keyword>
<dbReference type="InterPro" id="IPR036736">
    <property type="entry name" value="ACP-like_sf"/>
</dbReference>
<dbReference type="EMBL" id="AOKY01000256">
    <property type="protein sequence ID" value="KDB24503.1"/>
    <property type="molecule type" value="Genomic_DNA"/>
</dbReference>
<dbReference type="GO" id="GO:0032259">
    <property type="term" value="P:methylation"/>
    <property type="evidence" value="ECO:0007669"/>
    <property type="project" value="UniProtKB-KW"/>
</dbReference>
<name>A0A059J9Y3_TRIIM</name>
<dbReference type="CDD" id="cd02440">
    <property type="entry name" value="AdoMet_MTases"/>
    <property type="match status" value="1"/>
</dbReference>
<keyword evidence="8" id="KW-0511">Multifunctional enzyme</keyword>
<dbReference type="Gene3D" id="3.40.47.10">
    <property type="match status" value="1"/>
</dbReference>
<dbReference type="InterPro" id="IPR014030">
    <property type="entry name" value="Ketoacyl_synth_N"/>
</dbReference>
<feature type="domain" description="Carrier" evidence="14">
    <location>
        <begin position="2398"/>
        <end position="2474"/>
    </location>
</feature>
<dbReference type="Pfam" id="PF08659">
    <property type="entry name" value="KR"/>
    <property type="match status" value="1"/>
</dbReference>
<dbReference type="GO" id="GO:1901336">
    <property type="term" value="P:lactone biosynthetic process"/>
    <property type="evidence" value="ECO:0007669"/>
    <property type="project" value="UniProtKB-ARBA"/>
</dbReference>
<keyword evidence="2" id="KW-0596">Phosphopantetheine</keyword>
<dbReference type="SUPFAM" id="SSF47336">
    <property type="entry name" value="ACP-like"/>
    <property type="match status" value="1"/>
</dbReference>
<dbReference type="Pfam" id="PF16197">
    <property type="entry name" value="KAsynt_C_assoc"/>
    <property type="match status" value="1"/>
</dbReference>
<dbReference type="InterPro" id="IPR020841">
    <property type="entry name" value="PKS_Beta-ketoAc_synthase_dom"/>
</dbReference>
<evidence type="ECO:0000256" key="3">
    <source>
        <dbReference type="ARBA" id="ARBA00022553"/>
    </source>
</evidence>
<dbReference type="Pfam" id="PF00698">
    <property type="entry name" value="Acyl_transf_1"/>
    <property type="match status" value="1"/>
</dbReference>
<gene>
    <name evidence="17" type="ORF">H109_03601</name>
</gene>
<dbReference type="InterPro" id="IPR018201">
    <property type="entry name" value="Ketoacyl_synth_AS"/>
</dbReference>
<organism evidence="17 18">
    <name type="scientific">Trichophyton interdigitale (strain MR816)</name>
    <dbReference type="NCBI Taxonomy" id="1215338"/>
    <lineage>
        <taxon>Eukaryota</taxon>
        <taxon>Fungi</taxon>
        <taxon>Dikarya</taxon>
        <taxon>Ascomycota</taxon>
        <taxon>Pezizomycotina</taxon>
        <taxon>Eurotiomycetes</taxon>
        <taxon>Eurotiomycetidae</taxon>
        <taxon>Onygenales</taxon>
        <taxon>Arthrodermataceae</taxon>
        <taxon>Trichophyton</taxon>
    </lineage>
</organism>
<dbReference type="Pfam" id="PF02801">
    <property type="entry name" value="Ketoacyl-synt_C"/>
    <property type="match status" value="1"/>
</dbReference>
<dbReference type="GO" id="GO:0016491">
    <property type="term" value="F:oxidoreductase activity"/>
    <property type="evidence" value="ECO:0007669"/>
    <property type="project" value="UniProtKB-KW"/>
</dbReference>
<evidence type="ECO:0000259" key="16">
    <source>
        <dbReference type="PROSITE" id="PS52019"/>
    </source>
</evidence>
<dbReference type="SMART" id="SM00822">
    <property type="entry name" value="PKS_KR"/>
    <property type="match status" value="1"/>
</dbReference>
<dbReference type="InterPro" id="IPR049551">
    <property type="entry name" value="PKS_DH_C"/>
</dbReference>
<dbReference type="SMART" id="SM00825">
    <property type="entry name" value="PKS_KS"/>
    <property type="match status" value="1"/>
</dbReference>
<dbReference type="Pfam" id="PF00109">
    <property type="entry name" value="ketoacyl-synt"/>
    <property type="match status" value="1"/>
</dbReference>
<feature type="domain" description="Ketosynthase family 3 (KS3)" evidence="15">
    <location>
        <begin position="49"/>
        <end position="466"/>
    </location>
</feature>
<evidence type="ECO:0000256" key="6">
    <source>
        <dbReference type="ARBA" id="ARBA00022857"/>
    </source>
</evidence>
<accession>A0A059J9Y3</accession>
<dbReference type="STRING" id="1215338.A0A059J9Y3"/>
<dbReference type="SUPFAM" id="SSF55048">
    <property type="entry name" value="Probable ACP-binding domain of malonyl-CoA ACP transacylase"/>
    <property type="match status" value="1"/>
</dbReference>
<dbReference type="InterPro" id="IPR014043">
    <property type="entry name" value="Acyl_transferase_dom"/>
</dbReference>
<dbReference type="InterPro" id="IPR049552">
    <property type="entry name" value="PKS_DH_N"/>
</dbReference>
<dbReference type="Pfam" id="PF00550">
    <property type="entry name" value="PP-binding"/>
    <property type="match status" value="1"/>
</dbReference>
<protein>
    <recommendedName>
        <fullName evidence="1">Non-reducing polyketide synthase nscA</fullName>
    </recommendedName>
    <alternativeName>
        <fullName evidence="10">Conidial yellow pigment biosynthesis polyketide synthase nscA</fullName>
    </alternativeName>
    <alternativeName>
        <fullName evidence="11">Neosartoricin B biosynthesis protein A</fullName>
    </alternativeName>
</protein>
<feature type="domain" description="PKS/mFAS DH" evidence="16">
    <location>
        <begin position="931"/>
        <end position="1226"/>
    </location>
</feature>
<dbReference type="GO" id="GO:0004315">
    <property type="term" value="F:3-oxoacyl-[acyl-carrier-protein] synthase activity"/>
    <property type="evidence" value="ECO:0007669"/>
    <property type="project" value="InterPro"/>
</dbReference>
<dbReference type="PROSITE" id="PS50075">
    <property type="entry name" value="CARRIER"/>
    <property type="match status" value="1"/>
</dbReference>
<feature type="region of interest" description="Disordered" evidence="13">
    <location>
        <begin position="1"/>
        <end position="41"/>
    </location>
</feature>
<sequence>MVIQNESSAIIDPPPPPVALNNNKDELGEGQSVTAGSELQMKTPKSEICPPVAIVGMALRVPGGVKSPDELWSFLLEKKSGVCEVPGNRYKIDSFYSENKTHTVKTRHGYFLSEDPACFDASFFAINGDEAGQMDPQQRKLMEVFWECLESAGETDWKGKNIGCYVGVYGEDWLDLASKDPQYTNRYHILGTGQFALSNRLSWEYDFRGPSMTIQTGCSASLVGLHEACQALYSGECCSAMVAGTSLIFAPTMTTTMSDNTVMAPNGKCKTFDEKADGYGRAEAINALYIKTLDEALRNNDPIRGIIRATSVNFDGKTPTITTPGFESQEALIRRAYERAGIDDISQTGFFECHGTGTVAGDTTEVSVVAKVFGGKGVTIGGIKPNIGHGEGASGISSVIKGVMALENDRIPPNVFFESPNPRIPFKEGKLQVPVDSLPWPEHRSKRISVNSFGVGGANAHTILESAASFCSTAKKPNPIQCGGPRLLTVSAKNSDQLKERVKIVTDYLNEDVSKLHDLAYTLGVRREHLSHRAFIIAQPGQLINSVDFHIGQNKSSGLAFVFTGQGAQWPGMGKDLLNSFPSARKDIQTLDKVLQDLPDGPNWSIEEELVKTGDDSRVNEAEFSQPLCTALQIALVNVLYGWGIRPSSVVGHSSGEITAAYAAGAITSELAIIIAYYRGKITKELATKGAMAAVGLGRDRVTPYLEDGVVIACENSPLSVTLSGDVATLRKAVGSIKRDLPDAFCRELRVSVAYHSHHIQAIGAQYELSISPFIRHEEKMLPLFSTVTSKSITQPQDLNAAYWRSNLESPVLFSGAIQSVLQGAQRTAFLEIGPHSALAGPLRQIFQIAGLKNPPVYVPTLDRSETDSQTQLLSAAGSTHICGVSVDLESVNGKGNTLGNIPPYPWNHDHKYWYSSRLTDEWRFRAYPHHELLGSRAVEASDIEPLWRNVLRLDDVPWLIDHTLQGNIIFPATGYISMVGEAIHQLFPDPEANDYSIRNLLIKSPLLLKQEREAEIITSLKPVKVTDLVESEWYSFTIMSHDGSGWTKHCQGEVRAGPENPPKEHEIRTHSRPVDTALCYKMVERAGFNYGPHFRRFQDITVHPTENRASANVLEFKEKVVSRYALHPATMDHALQLFPIAAAKGLPRLLHILVPTSLGKIYVRGSTSGLRVETAYTYNKKGVWVGQATMIEQDKLVLSFEDCVGFPVERLDKFGTSDASLCSQIRWVPDIDLIPSQALLPSPSAQGIYRVMAIDTEQLSILYVLETADKLVSIDPIESPLNDWRDWVIAKASSLHQLPDALPHEAHELIQMSSECRKQRIKALSSRYAAKEGDRSIPFECMQHIYENCETFFQGQNVSEKTIDCLERYQSFVQSRCDWSHFLTLLAHSNPSLRILEIGGGTGCATQVALKYLQSPEGSRMFSHYAFTYASDNVVQAAKALFTDGIELKVLDITKDPAEQNFELHSFDLVIASNALHPTAQAQVALKNIHKLLTPSGRLLFHELQPGVLSTHYILGLLPEWQSSDNDKPEQPCLSSEEWEQQLHTAGFSGVDAISFDFDAPHQTSFSILSTVKPSPSTKTDVTLLAGDIPRPWAKEIAGSLEKTGYRVHWGRLDQSPPTSHCIVSVLDLESPFLHNLSEEKYIALHSYLTKIGKSRMIWVTRMNQLECSDPNFGIIFGLARTLRNEMGLDISTFETDVFTSAAINGLSKVLDKVERSRASSALDPEYEFAFHNGSIYIGRCHWVSPHSQMPIESLGETPRKLAIKTIGSVDSLYWKPFADATELTGDEIEIDMHYIGLNFRDVMVATGLFGDANEFGIEGSGIVRRVAPGVIDFKPGDRVLVLNLGFFRTRVVRPAHMVFPVLDTMTLEDAATLPCVYFTSILCLETFSRVKEGESVLIHSACGGVGLAAIEVCKKLGAQIFATVGNEEKVEYLVNKFGIPRHRIFNSRNADFLPGIMRETGGRGVDVVLNSLSGKLLHTSWQCVAPFGKMVELGKRDFLSNGRLDMAPMIQNRSFIGFDLGHWLNATDATLRQMKERFLSWYNQGNANPIRPIKVYDATDVSEAFRYMQQGTHMGKIVIRMPQDPSAIPLAGVKAPVQFSPDVSYLLVGGLGGLGRSISTWMVEQGARHLVYLSRTAGQTDKDRAFIRELEDQGCRAVCVAGSVVNMEDVRFAIAQCPKPLAGVYQLSTVLRDRTFSKMTYEDWTTCLETKVQGTWNLHEALQNEKNLEFFVLFGSVSGVCGNVGQANYAAANGFLTSFAQYRRKLGLPASVLELGMVDEIGMASENEAALQNARSTSLRLVYENELIEGVRLAVYQCRNPPPANSMTSSSSIVGLGNTKPLSEPGVRPLWPRDARFALYSNLEGNGNDINAGEANNNIKLLLSKIGQSASYLNTEESKGIIQGVLGMMTRQTMVHTRDMDDDELAGVNIDSLMAIEMRNWIRRNMGLEISLAEIGKAGVIGNLAETIQELMKVKYGVTGEQADSDDDLD</sequence>
<dbReference type="SUPFAM" id="SSF53335">
    <property type="entry name" value="S-adenosyl-L-methionine-dependent methyltransferases"/>
    <property type="match status" value="1"/>
</dbReference>
<dbReference type="Pfam" id="PF08242">
    <property type="entry name" value="Methyltransf_12"/>
    <property type="match status" value="1"/>
</dbReference>
<dbReference type="InterPro" id="IPR050091">
    <property type="entry name" value="PKS_NRPS_Biosynth_Enz"/>
</dbReference>
<reference evidence="17 18" key="1">
    <citation type="submission" date="2014-02" db="EMBL/GenBank/DDBJ databases">
        <title>The Genome Sequence of Trichophyton interdigitale MR816.</title>
        <authorList>
            <consortium name="The Broad Institute Genomics Platform"/>
            <person name="Cuomo C.A."/>
            <person name="White T.C."/>
            <person name="Graser Y."/>
            <person name="Martinez-Rossi N."/>
            <person name="Heitman J."/>
            <person name="Young S.K."/>
            <person name="Zeng Q."/>
            <person name="Gargeya S."/>
            <person name="Abouelleil A."/>
            <person name="Alvarado L."/>
            <person name="Chapman S.B."/>
            <person name="Gainer-Dewar J."/>
            <person name="Goldberg J."/>
            <person name="Griggs A."/>
            <person name="Gujja S."/>
            <person name="Hansen M."/>
            <person name="Howarth C."/>
            <person name="Imamovic A."/>
            <person name="Larimer J."/>
            <person name="Martinez D."/>
            <person name="Murphy C."/>
            <person name="Pearson M.D."/>
            <person name="Persinoti G."/>
            <person name="Poon T."/>
            <person name="Priest M."/>
            <person name="Roberts A.D."/>
            <person name="Saif S."/>
            <person name="Shea T.D."/>
            <person name="Sykes S.N."/>
            <person name="Wortman J."/>
            <person name="Nusbaum C."/>
            <person name="Birren B."/>
        </authorList>
    </citation>
    <scope>NUCLEOTIDE SEQUENCE [LARGE SCALE GENOMIC DNA]</scope>
    <source>
        <strain evidence="17 18">MR816</strain>
    </source>
</reference>
<dbReference type="Pfam" id="PF21089">
    <property type="entry name" value="PKS_DH_N"/>
    <property type="match status" value="1"/>
</dbReference>
<evidence type="ECO:0000256" key="11">
    <source>
        <dbReference type="ARBA" id="ARBA00033379"/>
    </source>
</evidence>
<evidence type="ECO:0000256" key="12">
    <source>
        <dbReference type="PROSITE-ProRule" id="PRU01363"/>
    </source>
</evidence>
<dbReference type="InterPro" id="IPR001227">
    <property type="entry name" value="Ac_transferase_dom_sf"/>
</dbReference>
<dbReference type="SMART" id="SM00826">
    <property type="entry name" value="PKS_DH"/>
    <property type="match status" value="1"/>
</dbReference>
<evidence type="ECO:0000256" key="13">
    <source>
        <dbReference type="SAM" id="MobiDB-lite"/>
    </source>
</evidence>
<evidence type="ECO:0000313" key="17">
    <source>
        <dbReference type="EMBL" id="KDB24503.1"/>
    </source>
</evidence>
<dbReference type="InterPro" id="IPR013154">
    <property type="entry name" value="ADH-like_N"/>
</dbReference>
<dbReference type="SUPFAM" id="SSF50129">
    <property type="entry name" value="GroES-like"/>
    <property type="match status" value="1"/>
</dbReference>
<feature type="region of interest" description="N-terminal hotdog fold" evidence="12">
    <location>
        <begin position="931"/>
        <end position="1062"/>
    </location>
</feature>
<dbReference type="InterPro" id="IPR016036">
    <property type="entry name" value="Malonyl_transacylase_ACP-bd"/>
</dbReference>
<dbReference type="GO" id="GO:0008168">
    <property type="term" value="F:methyltransferase activity"/>
    <property type="evidence" value="ECO:0007669"/>
    <property type="project" value="UniProtKB-KW"/>
</dbReference>
<dbReference type="FunFam" id="3.40.50.720:FF:000209">
    <property type="entry name" value="Polyketide synthase Pks12"/>
    <property type="match status" value="1"/>
</dbReference>
<dbReference type="CDD" id="cd00833">
    <property type="entry name" value="PKS"/>
    <property type="match status" value="1"/>
</dbReference>
<evidence type="ECO:0000256" key="10">
    <source>
        <dbReference type="ARBA" id="ARBA00031359"/>
    </source>
</evidence>
<dbReference type="SUPFAM" id="SSF53901">
    <property type="entry name" value="Thiolase-like"/>
    <property type="match status" value="1"/>
</dbReference>
<dbReference type="Gene3D" id="3.40.50.720">
    <property type="entry name" value="NAD(P)-binding Rossmann-like Domain"/>
    <property type="match status" value="1"/>
</dbReference>
<evidence type="ECO:0000259" key="15">
    <source>
        <dbReference type="PROSITE" id="PS52004"/>
    </source>
</evidence>
<dbReference type="InterPro" id="IPR049900">
    <property type="entry name" value="PKS_mFAS_DH"/>
</dbReference>
<dbReference type="GO" id="GO:0004312">
    <property type="term" value="F:fatty acid synthase activity"/>
    <property type="evidence" value="ECO:0007669"/>
    <property type="project" value="TreeGrafter"/>
</dbReference>
<dbReference type="HOGENOM" id="CLU_000022_31_1_1"/>
<dbReference type="SMART" id="SM00829">
    <property type="entry name" value="PKS_ER"/>
    <property type="match status" value="1"/>
</dbReference>
<dbReference type="InterPro" id="IPR013217">
    <property type="entry name" value="Methyltransf_12"/>
</dbReference>
<dbReference type="Gene3D" id="3.30.70.3290">
    <property type="match status" value="1"/>
</dbReference>
<dbReference type="InterPro" id="IPR020843">
    <property type="entry name" value="ER"/>
</dbReference>
<dbReference type="OrthoDB" id="329835at2759"/>
<dbReference type="InterPro" id="IPR016035">
    <property type="entry name" value="Acyl_Trfase/lysoPLipase"/>
</dbReference>
<dbReference type="Pfam" id="PF08240">
    <property type="entry name" value="ADH_N"/>
    <property type="match status" value="1"/>
</dbReference>
<dbReference type="OMA" id="TMSDNTV"/>
<keyword evidence="5" id="KW-0808">Transferase</keyword>
<keyword evidence="18" id="KW-1185">Reference proteome</keyword>
<dbReference type="InterPro" id="IPR042104">
    <property type="entry name" value="PKS_dehydratase_sf"/>
</dbReference>
<dbReference type="InterPro" id="IPR029063">
    <property type="entry name" value="SAM-dependent_MTases_sf"/>
</dbReference>
<dbReference type="InterPro" id="IPR009081">
    <property type="entry name" value="PP-bd_ACP"/>
</dbReference>
<dbReference type="InterPro" id="IPR014031">
    <property type="entry name" value="Ketoacyl_synth_C"/>
</dbReference>
<evidence type="ECO:0000256" key="1">
    <source>
        <dbReference type="ARBA" id="ARBA00018393"/>
    </source>
</evidence>
<dbReference type="InterPro" id="IPR013968">
    <property type="entry name" value="PKS_KR"/>
</dbReference>
<dbReference type="InterPro" id="IPR056501">
    <property type="entry name" value="NAD-bd_HRPKS_sdrA"/>
</dbReference>
<dbReference type="GO" id="GO:0030639">
    <property type="term" value="P:polyketide biosynthetic process"/>
    <property type="evidence" value="ECO:0007669"/>
    <property type="project" value="UniProtKB-ARBA"/>
</dbReference>
<dbReference type="Gene3D" id="3.40.50.150">
    <property type="entry name" value="Vaccinia Virus protein VP39"/>
    <property type="match status" value="1"/>
</dbReference>
<dbReference type="PANTHER" id="PTHR43775:SF49">
    <property type="entry name" value="SYNTHASE, PUTATIVE (JCVI)-RELATED"/>
    <property type="match status" value="1"/>
</dbReference>
<dbReference type="InterPro" id="IPR020807">
    <property type="entry name" value="PKS_DH"/>
</dbReference>
<dbReference type="PROSITE" id="PS00606">
    <property type="entry name" value="KS3_1"/>
    <property type="match status" value="1"/>
</dbReference>
<keyword evidence="3" id="KW-0597">Phosphoprotein</keyword>
<evidence type="ECO:0000256" key="8">
    <source>
        <dbReference type="ARBA" id="ARBA00023268"/>
    </source>
</evidence>
<dbReference type="Gene3D" id="3.40.366.10">
    <property type="entry name" value="Malonyl-Coenzyme A Acyl Carrier Protein, domain 2"/>
    <property type="match status" value="1"/>
</dbReference>
<dbReference type="InterPro" id="IPR006162">
    <property type="entry name" value="Ppantetheine_attach_site"/>
</dbReference>
<keyword evidence="4" id="KW-0489">Methyltransferase</keyword>
<dbReference type="Gene3D" id="3.90.180.10">
    <property type="entry name" value="Medium-chain alcohol dehydrogenases, catalytic domain"/>
    <property type="match status" value="1"/>
</dbReference>
<keyword evidence="6" id="KW-0521">NADP</keyword>
<dbReference type="SMART" id="SM00827">
    <property type="entry name" value="PKS_AT"/>
    <property type="match status" value="1"/>
</dbReference>
<dbReference type="InterPro" id="IPR011032">
    <property type="entry name" value="GroES-like_sf"/>
</dbReference>
<dbReference type="PROSITE" id="PS00012">
    <property type="entry name" value="PHOSPHOPANTETHEINE"/>
    <property type="match status" value="1"/>
</dbReference>
<evidence type="ECO:0000259" key="14">
    <source>
        <dbReference type="PROSITE" id="PS50075"/>
    </source>
</evidence>
<evidence type="ECO:0000256" key="5">
    <source>
        <dbReference type="ARBA" id="ARBA00022679"/>
    </source>
</evidence>
<dbReference type="Gene3D" id="3.10.129.110">
    <property type="entry name" value="Polyketide synthase dehydratase"/>
    <property type="match status" value="1"/>
</dbReference>
<evidence type="ECO:0000313" key="18">
    <source>
        <dbReference type="Proteomes" id="UP000024533"/>
    </source>
</evidence>
<dbReference type="PROSITE" id="PS52019">
    <property type="entry name" value="PKS_MFAS_DH"/>
    <property type="match status" value="1"/>
</dbReference>
<dbReference type="Pfam" id="PF00107">
    <property type="entry name" value="ADH_zinc_N"/>
    <property type="match status" value="1"/>
</dbReference>